<sequence length="153" mass="18131">MCCAYQVRVAIKTHKISILGNYLFRNISQLFFYHIIFLISYAYGYGKRVDISIEEVKEVYIMHSLFEDPLDYELPSVFRHYDINQLFLTALITPFPNCSIRVACLHNQAELKRKTNGLMALKRSTNFITYFAYSTLTYPVFERLFPSFHLIMW</sequence>
<accession>A0A061BHD8</accession>
<keyword evidence="1" id="KW-0812">Transmembrane</keyword>
<keyword evidence="1" id="KW-0472">Membrane</keyword>
<reference evidence="2" key="1">
    <citation type="journal article" date="2014" name="Genome Announc.">
        <title>Genome sequence of the yeast Cyberlindnera fabianii (Hansenula fabianii).</title>
        <authorList>
            <person name="Freel K.C."/>
            <person name="Sarilar V."/>
            <person name="Neuveglise C."/>
            <person name="Devillers H."/>
            <person name="Friedrich A."/>
            <person name="Schacherer J."/>
        </authorList>
    </citation>
    <scope>NUCLEOTIDE SEQUENCE</scope>
    <source>
        <strain evidence="2">YJS4271</strain>
    </source>
</reference>
<gene>
    <name evidence="2" type="ORF">CYFA0S_23e00595g</name>
</gene>
<organism evidence="2">
    <name type="scientific">Cyberlindnera fabianii</name>
    <name type="common">Yeast</name>
    <name type="synonym">Hansenula fabianii</name>
    <dbReference type="NCBI Taxonomy" id="36022"/>
    <lineage>
        <taxon>Eukaryota</taxon>
        <taxon>Fungi</taxon>
        <taxon>Dikarya</taxon>
        <taxon>Ascomycota</taxon>
        <taxon>Saccharomycotina</taxon>
        <taxon>Saccharomycetes</taxon>
        <taxon>Phaffomycetales</taxon>
        <taxon>Phaffomycetaceae</taxon>
        <taxon>Cyberlindnera</taxon>
    </lineage>
</organism>
<name>A0A061BHD8_CYBFA</name>
<evidence type="ECO:0000313" key="2">
    <source>
        <dbReference type="EMBL" id="CDR46397.1"/>
    </source>
</evidence>
<protein>
    <submittedName>
        <fullName evidence="2">CYFA0S23e00595g1_1</fullName>
    </submittedName>
</protein>
<feature type="transmembrane region" description="Helical" evidence="1">
    <location>
        <begin position="27"/>
        <end position="45"/>
    </location>
</feature>
<evidence type="ECO:0000256" key="1">
    <source>
        <dbReference type="SAM" id="Phobius"/>
    </source>
</evidence>
<keyword evidence="1" id="KW-1133">Transmembrane helix</keyword>
<proteinExistence type="predicted"/>
<dbReference type="EMBL" id="LK052908">
    <property type="protein sequence ID" value="CDR46397.1"/>
    <property type="molecule type" value="Genomic_DNA"/>
</dbReference>
<dbReference type="AlphaFoldDB" id="A0A061BHD8"/>